<dbReference type="InterPro" id="IPR016187">
    <property type="entry name" value="CTDL_fold"/>
</dbReference>
<dbReference type="SUPFAM" id="SSF56436">
    <property type="entry name" value="C-type lectin-like"/>
    <property type="match status" value="2"/>
</dbReference>
<dbReference type="PROSITE" id="PS00615">
    <property type="entry name" value="C_TYPE_LECTIN_1"/>
    <property type="match status" value="1"/>
</dbReference>
<organism evidence="4 5">
    <name type="scientific">Mesorhabditis belari</name>
    <dbReference type="NCBI Taxonomy" id="2138241"/>
    <lineage>
        <taxon>Eukaryota</taxon>
        <taxon>Metazoa</taxon>
        <taxon>Ecdysozoa</taxon>
        <taxon>Nematoda</taxon>
        <taxon>Chromadorea</taxon>
        <taxon>Rhabditida</taxon>
        <taxon>Rhabditina</taxon>
        <taxon>Rhabditomorpha</taxon>
        <taxon>Rhabditoidea</taxon>
        <taxon>Rhabditidae</taxon>
        <taxon>Mesorhabditinae</taxon>
        <taxon>Mesorhabditis</taxon>
    </lineage>
</organism>
<name>A0AAF3EC28_9BILA</name>
<evidence type="ECO:0000313" key="5">
    <source>
        <dbReference type="WBParaSite" id="MBELARI_LOCUS11500"/>
    </source>
</evidence>
<accession>A0AAF3EC28</accession>
<dbReference type="Proteomes" id="UP000887575">
    <property type="component" value="Unassembled WGS sequence"/>
</dbReference>
<dbReference type="InterPro" id="IPR001304">
    <property type="entry name" value="C-type_lectin-like"/>
</dbReference>
<evidence type="ECO:0000259" key="3">
    <source>
        <dbReference type="PROSITE" id="PS50041"/>
    </source>
</evidence>
<keyword evidence="4" id="KW-1185">Reference proteome</keyword>
<dbReference type="AlphaFoldDB" id="A0AAF3EC28"/>
<evidence type="ECO:0000256" key="1">
    <source>
        <dbReference type="ARBA" id="ARBA00023157"/>
    </source>
</evidence>
<keyword evidence="2" id="KW-1133">Transmembrane helix</keyword>
<feature type="domain" description="C-type lectin" evidence="3">
    <location>
        <begin position="1"/>
        <end position="39"/>
    </location>
</feature>
<dbReference type="InterPro" id="IPR018378">
    <property type="entry name" value="C-type_lectin_CS"/>
</dbReference>
<feature type="transmembrane region" description="Helical" evidence="2">
    <location>
        <begin position="187"/>
        <end position="209"/>
    </location>
</feature>
<reference evidence="5" key="1">
    <citation type="submission" date="2024-02" db="UniProtKB">
        <authorList>
            <consortium name="WormBaseParasite"/>
        </authorList>
    </citation>
    <scope>IDENTIFICATION</scope>
</reference>
<evidence type="ECO:0000313" key="4">
    <source>
        <dbReference type="Proteomes" id="UP000887575"/>
    </source>
</evidence>
<dbReference type="PROSITE" id="PS50041">
    <property type="entry name" value="C_TYPE_LECTIN_2"/>
    <property type="match status" value="1"/>
</dbReference>
<dbReference type="CDD" id="cd00037">
    <property type="entry name" value="CLECT"/>
    <property type="match status" value="1"/>
</dbReference>
<dbReference type="WBParaSite" id="MBELARI_LOCUS11500">
    <property type="protein sequence ID" value="MBELARI_LOCUS11500"/>
    <property type="gene ID" value="MBELARI_LOCUS11500"/>
</dbReference>
<dbReference type="PANTHER" id="PTHR22803">
    <property type="entry name" value="MANNOSE, PHOSPHOLIPASE, LECTIN RECEPTOR RELATED"/>
    <property type="match status" value="1"/>
</dbReference>
<dbReference type="InterPro" id="IPR016186">
    <property type="entry name" value="C-type_lectin-like/link_sf"/>
</dbReference>
<sequence>MNWATGEPKNSSSLCAIMDPQTGKWISADCSVARPYVCSLIEVNTSTSVQPTKVNPTSGPIGPGGCPNGWTYFAANDDCYYVQNFTYTDGVHWQLYGAGTAEGKCEAMGANLVSIHSKGEDGFVYAMKMAGVQTFMDVVRTFADICEQWMDVRMTMEDGCFTNFTTPQEQNAFFEHLRDSLQETVYLPYHGTWMLPMAVMGLVLTTLYLREF</sequence>
<protein>
    <recommendedName>
        <fullName evidence="3">C-type lectin domain-containing protein</fullName>
    </recommendedName>
</protein>
<dbReference type="Gene3D" id="3.10.100.10">
    <property type="entry name" value="Mannose-Binding Protein A, subunit A"/>
    <property type="match status" value="2"/>
</dbReference>
<proteinExistence type="predicted"/>
<keyword evidence="2" id="KW-0472">Membrane</keyword>
<keyword evidence="1" id="KW-1015">Disulfide bond</keyword>
<dbReference type="InterPro" id="IPR050111">
    <property type="entry name" value="C-type_lectin/snaclec_domain"/>
</dbReference>
<evidence type="ECO:0000256" key="2">
    <source>
        <dbReference type="SAM" id="Phobius"/>
    </source>
</evidence>
<keyword evidence="2" id="KW-0812">Transmembrane</keyword>